<dbReference type="Pfam" id="PF00615">
    <property type="entry name" value="RGS"/>
    <property type="match status" value="1"/>
</dbReference>
<keyword evidence="2" id="KW-0812">Transmembrane</keyword>
<dbReference type="GO" id="GO:0005886">
    <property type="term" value="C:plasma membrane"/>
    <property type="evidence" value="ECO:0007669"/>
    <property type="project" value="TreeGrafter"/>
</dbReference>
<gene>
    <name evidence="4" type="ORF">B0A50_00753</name>
</gene>
<feature type="region of interest" description="Disordered" evidence="1">
    <location>
        <begin position="83"/>
        <end position="119"/>
    </location>
</feature>
<keyword evidence="5" id="KW-1185">Reference proteome</keyword>
<dbReference type="SMART" id="SM00315">
    <property type="entry name" value="RGS"/>
    <property type="match status" value="1"/>
</dbReference>
<dbReference type="PANTHER" id="PTHR13155">
    <property type="entry name" value="A-KINASE ANCHOR PROTEINS"/>
    <property type="match status" value="1"/>
</dbReference>
<evidence type="ECO:0000313" key="5">
    <source>
        <dbReference type="Proteomes" id="UP000308549"/>
    </source>
</evidence>
<dbReference type="PANTHER" id="PTHR13155:SF1">
    <property type="entry name" value="A-KINASE ANCHOR PROTEIN 10, MITOCHONDRIAL"/>
    <property type="match status" value="1"/>
</dbReference>
<dbReference type="InterPro" id="IPR036305">
    <property type="entry name" value="RGS_sf"/>
</dbReference>
<dbReference type="GO" id="GO:0008104">
    <property type="term" value="P:intracellular protein localization"/>
    <property type="evidence" value="ECO:0007669"/>
    <property type="project" value="TreeGrafter"/>
</dbReference>
<dbReference type="AlphaFoldDB" id="A0A4U0UCI9"/>
<comment type="caution">
    <text evidence="4">The sequence shown here is derived from an EMBL/GenBank/DDBJ whole genome shotgun (WGS) entry which is preliminary data.</text>
</comment>
<dbReference type="InterPro" id="IPR052246">
    <property type="entry name" value="Cell_Polariz_PKAAnc"/>
</dbReference>
<keyword evidence="2" id="KW-1133">Transmembrane helix</keyword>
<evidence type="ECO:0000259" key="3">
    <source>
        <dbReference type="PROSITE" id="PS50132"/>
    </source>
</evidence>
<protein>
    <recommendedName>
        <fullName evidence="3">RGS domain-containing protein</fullName>
    </recommendedName>
</protein>
<dbReference type="EMBL" id="NAJL01000003">
    <property type="protein sequence ID" value="TKA33200.1"/>
    <property type="molecule type" value="Genomic_DNA"/>
</dbReference>
<feature type="transmembrane region" description="Helical" evidence="2">
    <location>
        <begin position="355"/>
        <end position="377"/>
    </location>
</feature>
<dbReference type="InterPro" id="IPR016137">
    <property type="entry name" value="RGS"/>
</dbReference>
<dbReference type="CDD" id="cd07440">
    <property type="entry name" value="RGS"/>
    <property type="match status" value="1"/>
</dbReference>
<dbReference type="Gene3D" id="1.10.167.10">
    <property type="entry name" value="Regulator of G-protein Signalling 4, domain 2"/>
    <property type="match status" value="1"/>
</dbReference>
<reference evidence="4 5" key="1">
    <citation type="submission" date="2017-03" db="EMBL/GenBank/DDBJ databases">
        <title>Genomes of endolithic fungi from Antarctica.</title>
        <authorList>
            <person name="Coleine C."/>
            <person name="Masonjones S."/>
            <person name="Stajich J.E."/>
        </authorList>
    </citation>
    <scope>NUCLEOTIDE SEQUENCE [LARGE SCALE GENOMIC DNA]</scope>
    <source>
        <strain evidence="4 5">CCFEE 6315</strain>
    </source>
</reference>
<evidence type="ECO:0000256" key="2">
    <source>
        <dbReference type="SAM" id="Phobius"/>
    </source>
</evidence>
<feature type="region of interest" description="Disordered" evidence="1">
    <location>
        <begin position="133"/>
        <end position="187"/>
    </location>
</feature>
<proteinExistence type="predicted"/>
<dbReference type="PROSITE" id="PS50132">
    <property type="entry name" value="RGS"/>
    <property type="match status" value="1"/>
</dbReference>
<feature type="compositionally biased region" description="Polar residues" evidence="1">
    <location>
        <begin position="174"/>
        <end position="187"/>
    </location>
</feature>
<feature type="domain" description="RGS" evidence="3">
    <location>
        <begin position="197"/>
        <end position="267"/>
    </location>
</feature>
<dbReference type="InterPro" id="IPR044926">
    <property type="entry name" value="RGS_subdomain_2"/>
</dbReference>
<dbReference type="SUPFAM" id="SSF48097">
    <property type="entry name" value="Regulator of G-protein signaling, RGS"/>
    <property type="match status" value="1"/>
</dbReference>
<dbReference type="Proteomes" id="UP000308549">
    <property type="component" value="Unassembled WGS sequence"/>
</dbReference>
<evidence type="ECO:0000313" key="4">
    <source>
        <dbReference type="EMBL" id="TKA33200.1"/>
    </source>
</evidence>
<name>A0A4U0UCI9_9PEZI</name>
<keyword evidence="2" id="KW-0472">Membrane</keyword>
<evidence type="ECO:0000256" key="1">
    <source>
        <dbReference type="SAM" id="MobiDB-lite"/>
    </source>
</evidence>
<sequence length="382" mass="42955">MAAHAHAPYPDGEARSRLPNLFEVLSRRTLAPVDLFSFYIYMRDVQRSVDYLDFWLDVSQHMSLCRHYVRELRRSVLISTPDLEKAESKRSSQILSYPLDRTSSEQGPSGYQTGTNERMSNDQRLSAFLRYENGSKHSPHNSEGTNKSHDNTPGSEHPPRPSFMTTGTGNGNGSSPIHNSNGSPQNNVARADIRASAEKILYTYLLPGAEREIILPQSILNEITEAIEREGRDDPEVFDAAKDYVFQAMERDAFPGFLRAKALGNIVHPSMLLRLIIGLVAMFAGFWAAFVLIFLNKSSATRCWVILPFTVGVYSLASHQYMLDPVLALVGYSEYTFGSLHRVKEPFVRTLLNKRALMCLSWIVVVDAALCCLFIFVPSIRL</sequence>
<feature type="compositionally biased region" description="Polar residues" evidence="1">
    <location>
        <begin position="104"/>
        <end position="119"/>
    </location>
</feature>
<accession>A0A4U0UCI9</accession>
<feature type="transmembrane region" description="Helical" evidence="2">
    <location>
        <begin position="271"/>
        <end position="296"/>
    </location>
</feature>
<organism evidence="4 5">
    <name type="scientific">Salinomyces thailandicus</name>
    <dbReference type="NCBI Taxonomy" id="706561"/>
    <lineage>
        <taxon>Eukaryota</taxon>
        <taxon>Fungi</taxon>
        <taxon>Dikarya</taxon>
        <taxon>Ascomycota</taxon>
        <taxon>Pezizomycotina</taxon>
        <taxon>Dothideomycetes</taxon>
        <taxon>Dothideomycetidae</taxon>
        <taxon>Mycosphaerellales</taxon>
        <taxon>Teratosphaeriaceae</taxon>
        <taxon>Salinomyces</taxon>
    </lineage>
</organism>
<dbReference type="OrthoDB" id="5584247at2759"/>